<feature type="coiled-coil region" evidence="1">
    <location>
        <begin position="116"/>
        <end position="143"/>
    </location>
</feature>
<gene>
    <name evidence="4" type="ORF">FHS81_002475</name>
</gene>
<organism evidence="4 5">
    <name type="scientific">Pseudochelatococcus contaminans</name>
    <dbReference type="NCBI Taxonomy" id="1538103"/>
    <lineage>
        <taxon>Bacteria</taxon>
        <taxon>Pseudomonadati</taxon>
        <taxon>Pseudomonadota</taxon>
        <taxon>Alphaproteobacteria</taxon>
        <taxon>Hyphomicrobiales</taxon>
        <taxon>Chelatococcaceae</taxon>
        <taxon>Pseudochelatococcus</taxon>
    </lineage>
</organism>
<dbReference type="InterPro" id="IPR058624">
    <property type="entry name" value="MdtA-like_HH"/>
</dbReference>
<dbReference type="PANTHER" id="PTHR30438">
    <property type="entry name" value="36 KDA ANTIGEN-RELATED"/>
    <property type="match status" value="1"/>
</dbReference>
<accession>A0A7W5Z5I3</accession>
<evidence type="ECO:0000313" key="4">
    <source>
        <dbReference type="EMBL" id="MBB3810374.1"/>
    </source>
</evidence>
<keyword evidence="2" id="KW-0812">Transmembrane</keyword>
<keyword evidence="5" id="KW-1185">Reference proteome</keyword>
<dbReference type="AlphaFoldDB" id="A0A7W5Z5I3"/>
<evidence type="ECO:0000313" key="5">
    <source>
        <dbReference type="Proteomes" id="UP000537592"/>
    </source>
</evidence>
<dbReference type="Gene3D" id="1.10.287.470">
    <property type="entry name" value="Helix hairpin bin"/>
    <property type="match status" value="2"/>
</dbReference>
<dbReference type="RefSeq" id="WP_183753313.1">
    <property type="nucleotide sequence ID" value="NZ_JACICC010000006.1"/>
</dbReference>
<proteinExistence type="predicted"/>
<evidence type="ECO:0000259" key="3">
    <source>
        <dbReference type="Pfam" id="PF25876"/>
    </source>
</evidence>
<dbReference type="PANTHER" id="PTHR30438:SF2">
    <property type="entry name" value="MEMBRANE PROTEIN"/>
    <property type="match status" value="1"/>
</dbReference>
<comment type="caution">
    <text evidence="4">The sequence shown here is derived from an EMBL/GenBank/DDBJ whole genome shotgun (WGS) entry which is preliminary data.</text>
</comment>
<dbReference type="Proteomes" id="UP000537592">
    <property type="component" value="Unassembled WGS sequence"/>
</dbReference>
<keyword evidence="1" id="KW-0175">Coiled coil</keyword>
<dbReference type="Pfam" id="PF25876">
    <property type="entry name" value="HH_MFP_RND"/>
    <property type="match status" value="1"/>
</dbReference>
<keyword evidence="2" id="KW-0472">Membrane</keyword>
<feature type="transmembrane region" description="Helical" evidence="2">
    <location>
        <begin position="7"/>
        <end position="25"/>
    </location>
</feature>
<dbReference type="EMBL" id="JACICC010000006">
    <property type="protein sequence ID" value="MBB3810374.1"/>
    <property type="molecule type" value="Genomic_DNA"/>
</dbReference>
<sequence length="356" mass="38388">MIKSGTRWILPVIGAVALAGGYYVWRTYDPRSLPDGIVGGNGRIEAVEIDISTKIAGRVREIVADEGDFILAGQVLARMDTTQLEAQERQAQATLRRAIISVDTAKSLVNQREAEREAADAVVAQREAELDAAERKLVRSEHLIRTNATSQQTLDNDRAAAGGARAAVAAAKASRAAAEAAISAAKVQVVDAEASVEAARAAIESIKADIDDSVLKSPRDGRVQYRVAQPGEVLSAGGRVLNLVDLSDVYMTFFLPTAEAGRIAIGTDVRLVLDAMPQYVVPAKASFVADVAQFTPKTVETEEERLKLMFRIKAKIPPELLQKYIQQVKTGLPGMAYVRVDPEVDWPASLTETLVQ</sequence>
<protein>
    <submittedName>
        <fullName evidence="4">HlyD family secretion protein</fullName>
    </submittedName>
</protein>
<keyword evidence="2" id="KW-1133">Transmembrane helix</keyword>
<feature type="domain" description="Multidrug resistance protein MdtA-like alpha-helical hairpin" evidence="3">
    <location>
        <begin position="118"/>
        <end position="188"/>
    </location>
</feature>
<evidence type="ECO:0000256" key="1">
    <source>
        <dbReference type="SAM" id="Coils"/>
    </source>
</evidence>
<dbReference type="Gene3D" id="2.40.30.170">
    <property type="match status" value="1"/>
</dbReference>
<dbReference type="Gene3D" id="2.40.50.100">
    <property type="match status" value="1"/>
</dbReference>
<dbReference type="GO" id="GO:0005886">
    <property type="term" value="C:plasma membrane"/>
    <property type="evidence" value="ECO:0007669"/>
    <property type="project" value="TreeGrafter"/>
</dbReference>
<reference evidence="4 5" key="1">
    <citation type="submission" date="2020-08" db="EMBL/GenBank/DDBJ databases">
        <title>Genomic Encyclopedia of Type Strains, Phase IV (KMG-IV): sequencing the most valuable type-strain genomes for metagenomic binning, comparative biology and taxonomic classification.</title>
        <authorList>
            <person name="Goeker M."/>
        </authorList>
    </citation>
    <scope>NUCLEOTIDE SEQUENCE [LARGE SCALE GENOMIC DNA]</scope>
    <source>
        <strain evidence="4 5">DSM 28760</strain>
    </source>
</reference>
<evidence type="ECO:0000256" key="2">
    <source>
        <dbReference type="SAM" id="Phobius"/>
    </source>
</evidence>
<dbReference type="SUPFAM" id="SSF111369">
    <property type="entry name" value="HlyD-like secretion proteins"/>
    <property type="match status" value="2"/>
</dbReference>
<name>A0A7W5Z5I3_9HYPH</name>